<dbReference type="SUPFAM" id="SSF161098">
    <property type="entry name" value="MetI-like"/>
    <property type="match status" value="1"/>
</dbReference>
<protein>
    <submittedName>
        <fullName evidence="9">ABC transporter permease</fullName>
    </submittedName>
</protein>
<dbReference type="OrthoDB" id="3173654at2"/>
<evidence type="ECO:0000313" key="9">
    <source>
        <dbReference type="EMBL" id="TXK10116.1"/>
    </source>
</evidence>
<organism evidence="9 10">
    <name type="scientific">Microbacterium hatanonis</name>
    <dbReference type="NCBI Taxonomy" id="404366"/>
    <lineage>
        <taxon>Bacteria</taxon>
        <taxon>Bacillati</taxon>
        <taxon>Actinomycetota</taxon>
        <taxon>Actinomycetes</taxon>
        <taxon>Micrococcales</taxon>
        <taxon>Microbacteriaceae</taxon>
        <taxon>Microbacterium</taxon>
    </lineage>
</organism>
<evidence type="ECO:0000256" key="3">
    <source>
        <dbReference type="ARBA" id="ARBA00022475"/>
    </source>
</evidence>
<feature type="domain" description="ABC transmembrane type-1" evidence="8">
    <location>
        <begin position="83"/>
        <end position="267"/>
    </location>
</feature>
<dbReference type="GO" id="GO:0005886">
    <property type="term" value="C:plasma membrane"/>
    <property type="evidence" value="ECO:0007669"/>
    <property type="project" value="UniProtKB-SubCell"/>
</dbReference>
<dbReference type="CDD" id="cd06261">
    <property type="entry name" value="TM_PBP2"/>
    <property type="match status" value="1"/>
</dbReference>
<dbReference type="EMBL" id="VRSV01000002">
    <property type="protein sequence ID" value="TXK10116.1"/>
    <property type="molecule type" value="Genomic_DNA"/>
</dbReference>
<evidence type="ECO:0000313" key="10">
    <source>
        <dbReference type="Proteomes" id="UP000321034"/>
    </source>
</evidence>
<keyword evidence="2 7" id="KW-0813">Transport</keyword>
<feature type="transmembrane region" description="Helical" evidence="7">
    <location>
        <begin position="121"/>
        <end position="143"/>
    </location>
</feature>
<feature type="transmembrane region" description="Helical" evidence="7">
    <location>
        <begin position="189"/>
        <end position="219"/>
    </location>
</feature>
<feature type="transmembrane region" description="Helical" evidence="7">
    <location>
        <begin position="25"/>
        <end position="42"/>
    </location>
</feature>
<keyword evidence="6 7" id="KW-0472">Membrane</keyword>
<dbReference type="PROSITE" id="PS50928">
    <property type="entry name" value="ABC_TM1"/>
    <property type="match status" value="1"/>
</dbReference>
<dbReference type="Pfam" id="PF00528">
    <property type="entry name" value="BPD_transp_1"/>
    <property type="match status" value="1"/>
</dbReference>
<proteinExistence type="inferred from homology"/>
<feature type="transmembrane region" description="Helical" evidence="7">
    <location>
        <begin position="245"/>
        <end position="266"/>
    </location>
</feature>
<comment type="caution">
    <text evidence="9">The sequence shown here is derived from an EMBL/GenBank/DDBJ whole genome shotgun (WGS) entry which is preliminary data.</text>
</comment>
<keyword evidence="4 7" id="KW-0812">Transmembrane</keyword>
<dbReference type="Proteomes" id="UP000321034">
    <property type="component" value="Unassembled WGS sequence"/>
</dbReference>
<keyword evidence="5 7" id="KW-1133">Transmembrane helix</keyword>
<dbReference type="GO" id="GO:0055085">
    <property type="term" value="P:transmembrane transport"/>
    <property type="evidence" value="ECO:0007669"/>
    <property type="project" value="InterPro"/>
</dbReference>
<dbReference type="AlphaFoldDB" id="A0A5C8HYW4"/>
<dbReference type="InterPro" id="IPR000515">
    <property type="entry name" value="MetI-like"/>
</dbReference>
<sequence length="282" mass="30820">MTTTTWIGVVRPPRRAITSRHVGQFAIRWGALLALGIVWEIAARAAGSLYFPPISDIIRRFAERWLSGPPTSLFLTESVSTDIVPSLVRMLGGWSIAVVIGVVLGVAIGRSRVLGDYIEPIVHFARAIPPPALLPIFFILLGFGNEMRVSLIAFAVLWPVLLNTIDGVRSVEPLHLDTARVFEMDRGKVFFGIVLPSASPKIFAGMRVSLSVALIVMVISEMVGQQEGIGSIILGAQRTYRMLDMWSGILLLGILGYVLNAILALVESRVTRWHRGAREGVS</sequence>
<reference evidence="9 10" key="1">
    <citation type="submission" date="2019-08" db="EMBL/GenBank/DDBJ databases">
        <authorList>
            <person name="Dong K."/>
        </authorList>
    </citation>
    <scope>NUCLEOTIDE SEQUENCE [LARGE SCALE GENOMIC DNA]</scope>
    <source>
        <strain evidence="9 10">JCM14558</strain>
    </source>
</reference>
<evidence type="ECO:0000256" key="2">
    <source>
        <dbReference type="ARBA" id="ARBA00022448"/>
    </source>
</evidence>
<evidence type="ECO:0000256" key="4">
    <source>
        <dbReference type="ARBA" id="ARBA00022692"/>
    </source>
</evidence>
<comment type="subcellular location">
    <subcellularLocation>
        <location evidence="1 7">Cell membrane</location>
        <topology evidence="1 7">Multi-pass membrane protein</topology>
    </subcellularLocation>
</comment>
<dbReference type="Gene3D" id="1.10.3720.10">
    <property type="entry name" value="MetI-like"/>
    <property type="match status" value="1"/>
</dbReference>
<accession>A0A5C8HYW4</accession>
<dbReference type="RefSeq" id="WP_147895314.1">
    <property type="nucleotide sequence ID" value="NZ_BAAANR010000001.1"/>
</dbReference>
<evidence type="ECO:0000259" key="8">
    <source>
        <dbReference type="PROSITE" id="PS50928"/>
    </source>
</evidence>
<evidence type="ECO:0000256" key="6">
    <source>
        <dbReference type="ARBA" id="ARBA00023136"/>
    </source>
</evidence>
<feature type="transmembrane region" description="Helical" evidence="7">
    <location>
        <begin position="91"/>
        <end position="109"/>
    </location>
</feature>
<dbReference type="PANTHER" id="PTHR30151">
    <property type="entry name" value="ALKANE SULFONATE ABC TRANSPORTER-RELATED, MEMBRANE SUBUNIT"/>
    <property type="match status" value="1"/>
</dbReference>
<evidence type="ECO:0000256" key="7">
    <source>
        <dbReference type="RuleBase" id="RU363032"/>
    </source>
</evidence>
<name>A0A5C8HYW4_9MICO</name>
<gene>
    <name evidence="9" type="ORF">FVP77_14745</name>
</gene>
<comment type="similarity">
    <text evidence="7">Belongs to the binding-protein-dependent transport system permease family.</text>
</comment>
<evidence type="ECO:0000256" key="5">
    <source>
        <dbReference type="ARBA" id="ARBA00022989"/>
    </source>
</evidence>
<keyword evidence="3" id="KW-1003">Cell membrane</keyword>
<dbReference type="PANTHER" id="PTHR30151:SF0">
    <property type="entry name" value="ABC TRANSPORTER PERMEASE PROTEIN MJ0413-RELATED"/>
    <property type="match status" value="1"/>
</dbReference>
<dbReference type="InterPro" id="IPR035906">
    <property type="entry name" value="MetI-like_sf"/>
</dbReference>
<evidence type="ECO:0000256" key="1">
    <source>
        <dbReference type="ARBA" id="ARBA00004651"/>
    </source>
</evidence>
<keyword evidence="10" id="KW-1185">Reference proteome</keyword>